<dbReference type="InterPro" id="IPR029058">
    <property type="entry name" value="AB_hydrolase_fold"/>
</dbReference>
<keyword evidence="5" id="KW-0325">Glycoprotein</keyword>
<dbReference type="PROSITE" id="PS00131">
    <property type="entry name" value="CARBOXYPEPT_SER_SER"/>
    <property type="match status" value="1"/>
</dbReference>
<keyword evidence="1" id="KW-0121">Carboxypeptidase</keyword>
<reference evidence="7 8" key="1">
    <citation type="submission" date="2024-05" db="EMBL/GenBank/DDBJ databases">
        <title>Sphingomonas sp. HF-S3 16S ribosomal RNA gene Genome sequencing and assembly.</title>
        <authorList>
            <person name="Lee H."/>
        </authorList>
    </citation>
    <scope>NUCLEOTIDE SEQUENCE [LARGE SCALE GENOMIC DNA]</scope>
    <source>
        <strain evidence="7 8">HF-S3</strain>
    </source>
</reference>
<dbReference type="InterPro" id="IPR018202">
    <property type="entry name" value="Ser_caboxypep_ser_AS"/>
</dbReference>
<organism evidence="7 8">
    <name type="scientific">Sphingomonas rustica</name>
    <dbReference type="NCBI Taxonomy" id="3103142"/>
    <lineage>
        <taxon>Bacteria</taxon>
        <taxon>Pseudomonadati</taxon>
        <taxon>Pseudomonadota</taxon>
        <taxon>Alphaproteobacteria</taxon>
        <taxon>Sphingomonadales</taxon>
        <taxon>Sphingomonadaceae</taxon>
        <taxon>Sphingomonas</taxon>
    </lineage>
</organism>
<dbReference type="Pfam" id="PF00450">
    <property type="entry name" value="Peptidase_S10"/>
    <property type="match status" value="1"/>
</dbReference>
<keyword evidence="8" id="KW-1185">Reference proteome</keyword>
<protein>
    <submittedName>
        <fullName evidence="7">Peptidase S10</fullName>
    </submittedName>
</protein>
<sequence>MFLRLIAALSVVLLPSVVQAQDSKTTTTVAKKEDGDIKLPPLPDDKSIRQSARIGGRVINYTATIGHVPVRDPKGKVIGEVVYTAYTVPGAGPGRPVTFAFNGGPGASSVYLNYGAVGPKRVQFGAQGDAPSDAPIATDNPNSWLDFTDLVFIDPIGTGFSRSLVDEAETKKAFYGNDPDIRYLSKVVFDWLVKEGRLRSPKYLMGESYGGYRAPRIAYELQSQIGVGVNGLVMVSPYLDPASGDDATALSPLPWMIDLPSMAAANLERQGRLTPAAMAEVEVYTRGDFARDLLRGRSDPDATGRIVQRVTELTGLDPALVRRLGGRVDSRTFLRELRRDDGTIGSVYDSNVTAFDPFPWSPQQRSNDPLLDALIAPTTSAAVDFMTREVGWKTDARYYALSYEVNEAWDRGKPADTPVTDLRKAIAADPKMHVLIVHGWDDLSCPFFASRLIIDQMPAFGRQERVALRVYAGGHMFYSRTDSGGDFKRDAQALYR</sequence>
<dbReference type="InterPro" id="IPR001563">
    <property type="entry name" value="Peptidase_S10"/>
</dbReference>
<evidence type="ECO:0000256" key="1">
    <source>
        <dbReference type="ARBA" id="ARBA00022645"/>
    </source>
</evidence>
<dbReference type="Proteomes" id="UP001427805">
    <property type="component" value="Unassembled WGS sequence"/>
</dbReference>
<evidence type="ECO:0000256" key="3">
    <source>
        <dbReference type="ARBA" id="ARBA00022729"/>
    </source>
</evidence>
<evidence type="ECO:0000313" key="8">
    <source>
        <dbReference type="Proteomes" id="UP001427805"/>
    </source>
</evidence>
<dbReference type="PANTHER" id="PTHR11802:SF3">
    <property type="entry name" value="RETINOID-INDUCIBLE SERINE CARBOXYPEPTIDASE"/>
    <property type="match status" value="1"/>
</dbReference>
<keyword evidence="4" id="KW-0378">Hydrolase</keyword>
<evidence type="ECO:0000256" key="5">
    <source>
        <dbReference type="ARBA" id="ARBA00023180"/>
    </source>
</evidence>
<evidence type="ECO:0000256" key="4">
    <source>
        <dbReference type="ARBA" id="ARBA00022801"/>
    </source>
</evidence>
<dbReference type="Gene3D" id="3.40.50.1820">
    <property type="entry name" value="alpha/beta hydrolase"/>
    <property type="match status" value="1"/>
</dbReference>
<feature type="chain" id="PRO_5047457448" evidence="6">
    <location>
        <begin position="21"/>
        <end position="496"/>
    </location>
</feature>
<accession>A0ABV0B798</accession>
<name>A0ABV0B798_9SPHN</name>
<comment type="caution">
    <text evidence="7">The sequence shown here is derived from an EMBL/GenBank/DDBJ whole genome shotgun (WGS) entry which is preliminary data.</text>
</comment>
<dbReference type="SUPFAM" id="SSF53474">
    <property type="entry name" value="alpha/beta-Hydrolases"/>
    <property type="match status" value="1"/>
</dbReference>
<keyword evidence="2" id="KW-0645">Protease</keyword>
<evidence type="ECO:0000256" key="6">
    <source>
        <dbReference type="SAM" id="SignalP"/>
    </source>
</evidence>
<dbReference type="EMBL" id="JBDIZK010000002">
    <property type="protein sequence ID" value="MEN3746411.1"/>
    <property type="molecule type" value="Genomic_DNA"/>
</dbReference>
<keyword evidence="3 6" id="KW-0732">Signal</keyword>
<gene>
    <name evidence="7" type="ORF">TPR58_04465</name>
</gene>
<evidence type="ECO:0000313" key="7">
    <source>
        <dbReference type="EMBL" id="MEN3746411.1"/>
    </source>
</evidence>
<dbReference type="RefSeq" id="WP_346245413.1">
    <property type="nucleotide sequence ID" value="NZ_JBDIZK010000002.1"/>
</dbReference>
<evidence type="ECO:0000256" key="2">
    <source>
        <dbReference type="ARBA" id="ARBA00022670"/>
    </source>
</evidence>
<dbReference type="PANTHER" id="PTHR11802">
    <property type="entry name" value="SERINE PROTEASE FAMILY S10 SERINE CARBOXYPEPTIDASE"/>
    <property type="match status" value="1"/>
</dbReference>
<feature type="signal peptide" evidence="6">
    <location>
        <begin position="1"/>
        <end position="20"/>
    </location>
</feature>
<proteinExistence type="predicted"/>